<evidence type="ECO:0000313" key="1">
    <source>
        <dbReference type="EMBL" id="SVB94237.1"/>
    </source>
</evidence>
<sequence>MMLITTYLCFPICFLLHITETLTRKMYFFLTPENSKILEGGFDS</sequence>
<dbReference type="AlphaFoldDB" id="A0A382I4V1"/>
<organism evidence="1">
    <name type="scientific">marine metagenome</name>
    <dbReference type="NCBI Taxonomy" id="408172"/>
    <lineage>
        <taxon>unclassified sequences</taxon>
        <taxon>metagenomes</taxon>
        <taxon>ecological metagenomes</taxon>
    </lineage>
</organism>
<name>A0A382I4V1_9ZZZZ</name>
<gene>
    <name evidence="1" type="ORF">METZ01_LOCUS247091</name>
</gene>
<accession>A0A382I4V1</accession>
<proteinExistence type="predicted"/>
<dbReference type="EMBL" id="UINC01065014">
    <property type="protein sequence ID" value="SVB94237.1"/>
    <property type="molecule type" value="Genomic_DNA"/>
</dbReference>
<reference evidence="1" key="1">
    <citation type="submission" date="2018-05" db="EMBL/GenBank/DDBJ databases">
        <authorList>
            <person name="Lanie J.A."/>
            <person name="Ng W.-L."/>
            <person name="Kazmierczak K.M."/>
            <person name="Andrzejewski T.M."/>
            <person name="Davidsen T.M."/>
            <person name="Wayne K.J."/>
            <person name="Tettelin H."/>
            <person name="Glass J.I."/>
            <person name="Rusch D."/>
            <person name="Podicherti R."/>
            <person name="Tsui H.-C.T."/>
            <person name="Winkler M.E."/>
        </authorList>
    </citation>
    <scope>NUCLEOTIDE SEQUENCE</scope>
</reference>
<protein>
    <submittedName>
        <fullName evidence="1">Uncharacterized protein</fullName>
    </submittedName>
</protein>